<accession>A0AAW0N6I6</accession>
<sequence>MTQSVTWSLSNRSSVRKSLLSLSFFISAAYNISKYEVSQRTWSYSKVGEPPPSTPSHCRRAGKRKQRGAVATTGRQRTGLESSSSSRGTKRRREVQEESEEDHHIHITHSCTLQEAGRILGHALHKQWLWRDGFQSSL</sequence>
<dbReference type="AlphaFoldDB" id="A0AAW0N6I6"/>
<feature type="region of interest" description="Disordered" evidence="1">
    <location>
        <begin position="43"/>
        <end position="106"/>
    </location>
</feature>
<reference evidence="3" key="1">
    <citation type="submission" date="2024-04" db="EMBL/GenBank/DDBJ databases">
        <title>Salinicola lusitanus LLJ914,a marine bacterium isolated from the Okinawa Trough.</title>
        <authorList>
            <person name="Li J."/>
        </authorList>
    </citation>
    <scope>NUCLEOTIDE SEQUENCE [LARGE SCALE GENOMIC DNA]</scope>
</reference>
<name>A0AAW0N6I6_9GOBI</name>
<feature type="compositionally biased region" description="Low complexity" evidence="1">
    <location>
        <begin position="77"/>
        <end position="87"/>
    </location>
</feature>
<organism evidence="2 3">
    <name type="scientific">Mugilogobius chulae</name>
    <name type="common">yellowstripe goby</name>
    <dbReference type="NCBI Taxonomy" id="88201"/>
    <lineage>
        <taxon>Eukaryota</taxon>
        <taxon>Metazoa</taxon>
        <taxon>Chordata</taxon>
        <taxon>Craniata</taxon>
        <taxon>Vertebrata</taxon>
        <taxon>Euteleostomi</taxon>
        <taxon>Actinopterygii</taxon>
        <taxon>Neopterygii</taxon>
        <taxon>Teleostei</taxon>
        <taxon>Neoteleostei</taxon>
        <taxon>Acanthomorphata</taxon>
        <taxon>Gobiaria</taxon>
        <taxon>Gobiiformes</taxon>
        <taxon>Gobioidei</taxon>
        <taxon>Gobiidae</taxon>
        <taxon>Gobionellinae</taxon>
        <taxon>Mugilogobius</taxon>
    </lineage>
</organism>
<comment type="caution">
    <text evidence="2">The sequence shown here is derived from an EMBL/GenBank/DDBJ whole genome shotgun (WGS) entry which is preliminary data.</text>
</comment>
<protein>
    <submittedName>
        <fullName evidence="2">Uncharacterized protein</fullName>
    </submittedName>
</protein>
<evidence type="ECO:0000256" key="1">
    <source>
        <dbReference type="SAM" id="MobiDB-lite"/>
    </source>
</evidence>
<dbReference type="Proteomes" id="UP001460270">
    <property type="component" value="Unassembled WGS sequence"/>
</dbReference>
<gene>
    <name evidence="2" type="ORF">WMY93_026012</name>
</gene>
<evidence type="ECO:0000313" key="2">
    <source>
        <dbReference type="EMBL" id="KAK7886391.1"/>
    </source>
</evidence>
<feature type="compositionally biased region" description="Basic residues" evidence="1">
    <location>
        <begin position="57"/>
        <end position="67"/>
    </location>
</feature>
<dbReference type="EMBL" id="JBBPFD010000019">
    <property type="protein sequence ID" value="KAK7886391.1"/>
    <property type="molecule type" value="Genomic_DNA"/>
</dbReference>
<proteinExistence type="predicted"/>
<evidence type="ECO:0000313" key="3">
    <source>
        <dbReference type="Proteomes" id="UP001460270"/>
    </source>
</evidence>
<keyword evidence="3" id="KW-1185">Reference proteome</keyword>